<dbReference type="RefSeq" id="WP_380136051.1">
    <property type="nucleotide sequence ID" value="NZ_JBHLUI010000003.1"/>
</dbReference>
<dbReference type="EMBL" id="JBHMDM010000004">
    <property type="protein sequence ID" value="MFB9376621.1"/>
    <property type="molecule type" value="Genomic_DNA"/>
</dbReference>
<dbReference type="PANTHER" id="PTHR39087">
    <property type="entry name" value="UPF0104 MEMBRANE PROTEIN MJ1595"/>
    <property type="match status" value="1"/>
</dbReference>
<feature type="transmembrane region" description="Helical" evidence="7">
    <location>
        <begin position="98"/>
        <end position="118"/>
    </location>
</feature>
<feature type="transmembrane region" description="Helical" evidence="7">
    <location>
        <begin position="316"/>
        <end position="336"/>
    </location>
</feature>
<feature type="compositionally biased region" description="Pro residues" evidence="6">
    <location>
        <begin position="13"/>
        <end position="32"/>
    </location>
</feature>
<comment type="subcellular location">
    <subcellularLocation>
        <location evidence="1">Cell membrane</location>
        <topology evidence="1">Multi-pass membrane protein</topology>
    </subcellularLocation>
</comment>
<dbReference type="Pfam" id="PF03706">
    <property type="entry name" value="LPG_synthase_TM"/>
    <property type="match status" value="1"/>
</dbReference>
<keyword evidence="2" id="KW-1003">Cell membrane</keyword>
<feature type="compositionally biased region" description="Low complexity" evidence="6">
    <location>
        <begin position="1"/>
        <end position="12"/>
    </location>
</feature>
<evidence type="ECO:0000256" key="7">
    <source>
        <dbReference type="SAM" id="Phobius"/>
    </source>
</evidence>
<sequence>MPTDETAAGAPTDPSPPGPAPTGPVPGGPVPGGPASTGSDASGPGTREPWPAWRSWLLRWWWRLLIGVATLVALVVVVRSLGAADVGHRLREADPRWVLAALAVSFLPIVGNVVSLVALSPVHLRFWRTCAAQLATTFTNLLTPASTGGLALMARYVVCQGVTLPQAVTTIAAVQSTSAVASAVLVTGLLLASGRDDALGEILPVRTAGLVLLALLLVGGALLAVPGLRRRLVERVLQPLRAAWPPLRATLTHPGRLSVAALGHVLVPGSFAATLGCCLLAFGESPPWLLLPLVIVASSALAGAVPVPGGIGAAEAAIFAALVTVGTPTGAALSAAVLHRLLTFWGRVPLAWVTLIWLRRRRHV</sequence>
<feature type="region of interest" description="Disordered" evidence="6">
    <location>
        <begin position="1"/>
        <end position="47"/>
    </location>
</feature>
<evidence type="ECO:0000256" key="1">
    <source>
        <dbReference type="ARBA" id="ARBA00004651"/>
    </source>
</evidence>
<feature type="transmembrane region" description="Helical" evidence="7">
    <location>
        <begin position="203"/>
        <end position="225"/>
    </location>
</feature>
<keyword evidence="5 7" id="KW-0472">Membrane</keyword>
<proteinExistence type="predicted"/>
<dbReference type="PANTHER" id="PTHR39087:SF2">
    <property type="entry name" value="UPF0104 MEMBRANE PROTEIN MJ1595"/>
    <property type="match status" value="1"/>
</dbReference>
<comment type="caution">
    <text evidence="8">The sequence shown here is derived from an EMBL/GenBank/DDBJ whole genome shotgun (WGS) entry which is preliminary data.</text>
</comment>
<keyword evidence="3 7" id="KW-0812">Transmembrane</keyword>
<protein>
    <submittedName>
        <fullName evidence="8">YbhN family protein</fullName>
    </submittedName>
</protein>
<dbReference type="Proteomes" id="UP001589748">
    <property type="component" value="Unassembled WGS sequence"/>
</dbReference>
<evidence type="ECO:0000256" key="3">
    <source>
        <dbReference type="ARBA" id="ARBA00022692"/>
    </source>
</evidence>
<evidence type="ECO:0000256" key="4">
    <source>
        <dbReference type="ARBA" id="ARBA00022989"/>
    </source>
</evidence>
<feature type="transmembrane region" description="Helical" evidence="7">
    <location>
        <begin position="138"/>
        <end position="158"/>
    </location>
</feature>
<evidence type="ECO:0000313" key="9">
    <source>
        <dbReference type="Proteomes" id="UP001589748"/>
    </source>
</evidence>
<accession>A0ABV5LRB6</accession>
<reference evidence="8 9" key="1">
    <citation type="submission" date="2024-09" db="EMBL/GenBank/DDBJ databases">
        <authorList>
            <person name="Sun Q."/>
            <person name="Mori K."/>
        </authorList>
    </citation>
    <scope>NUCLEOTIDE SEQUENCE [LARGE SCALE GENOMIC DNA]</scope>
    <source>
        <strain evidence="8 9">TISTR 1856</strain>
    </source>
</reference>
<name>A0ABV5LRB6_9ACTN</name>
<evidence type="ECO:0000256" key="6">
    <source>
        <dbReference type="SAM" id="MobiDB-lite"/>
    </source>
</evidence>
<keyword evidence="9" id="KW-1185">Reference proteome</keyword>
<feature type="transmembrane region" description="Helical" evidence="7">
    <location>
        <begin position="170"/>
        <end position="191"/>
    </location>
</feature>
<evidence type="ECO:0000256" key="2">
    <source>
        <dbReference type="ARBA" id="ARBA00022475"/>
    </source>
</evidence>
<feature type="transmembrane region" description="Helical" evidence="7">
    <location>
        <begin position="60"/>
        <end position="78"/>
    </location>
</feature>
<feature type="transmembrane region" description="Helical" evidence="7">
    <location>
        <begin position="288"/>
        <end position="309"/>
    </location>
</feature>
<evidence type="ECO:0000313" key="8">
    <source>
        <dbReference type="EMBL" id="MFB9376621.1"/>
    </source>
</evidence>
<evidence type="ECO:0000256" key="5">
    <source>
        <dbReference type="ARBA" id="ARBA00023136"/>
    </source>
</evidence>
<keyword evidence="4 7" id="KW-1133">Transmembrane helix</keyword>
<dbReference type="InterPro" id="IPR022791">
    <property type="entry name" value="L-PG_synthase/AglD"/>
</dbReference>
<organism evidence="8 9">
    <name type="scientific">Kineococcus gynurae</name>
    <dbReference type="NCBI Taxonomy" id="452979"/>
    <lineage>
        <taxon>Bacteria</taxon>
        <taxon>Bacillati</taxon>
        <taxon>Actinomycetota</taxon>
        <taxon>Actinomycetes</taxon>
        <taxon>Kineosporiales</taxon>
        <taxon>Kineosporiaceae</taxon>
        <taxon>Kineococcus</taxon>
    </lineage>
</organism>
<feature type="transmembrane region" description="Helical" evidence="7">
    <location>
        <begin position="257"/>
        <end position="282"/>
    </location>
</feature>
<gene>
    <name evidence="8" type="ORF">ACFFVI_06540</name>
</gene>